<name>A0A0U1D304_9MYCO</name>
<evidence type="ECO:0000256" key="1">
    <source>
        <dbReference type="SAM" id="MobiDB-lite"/>
    </source>
</evidence>
<evidence type="ECO:0000313" key="3">
    <source>
        <dbReference type="Proteomes" id="UP000182227"/>
    </source>
</evidence>
<evidence type="ECO:0000313" key="2">
    <source>
        <dbReference type="EMBL" id="CQD07193.1"/>
    </source>
</evidence>
<proteinExistence type="predicted"/>
<feature type="compositionally biased region" description="Polar residues" evidence="1">
    <location>
        <begin position="117"/>
        <end position="133"/>
    </location>
</feature>
<protein>
    <submittedName>
        <fullName evidence="2">Bacteriophage protein</fullName>
    </submittedName>
</protein>
<feature type="compositionally biased region" description="Polar residues" evidence="1">
    <location>
        <begin position="171"/>
        <end position="186"/>
    </location>
</feature>
<dbReference type="AlphaFoldDB" id="A0A0U1D304"/>
<reference evidence="2 3" key="1">
    <citation type="submission" date="2015-03" db="EMBL/GenBank/DDBJ databases">
        <authorList>
            <person name="Murphy D."/>
        </authorList>
    </citation>
    <scope>NUCLEOTIDE SEQUENCE [LARGE SCALE GENOMIC DNA]</scope>
    <source>
        <strain evidence="2 3">D16</strain>
    </source>
</reference>
<accession>A0A0U1D304</accession>
<dbReference type="EMBL" id="CTEF01000001">
    <property type="protein sequence ID" value="CQD07193.1"/>
    <property type="molecule type" value="Genomic_DNA"/>
</dbReference>
<feature type="region of interest" description="Disordered" evidence="1">
    <location>
        <begin position="100"/>
        <end position="138"/>
    </location>
</feature>
<feature type="region of interest" description="Disordered" evidence="1">
    <location>
        <begin position="154"/>
        <end position="212"/>
    </location>
</feature>
<dbReference type="Proteomes" id="UP000182227">
    <property type="component" value="Unassembled WGS sequence"/>
</dbReference>
<sequence>MTFRVGIVAHTARFANAEALSRTTDADFVNYDTGVRGCEGNHRDALERLHRNARGAQWLVILEDDAVPVTGFRDQLDAALITAPAPIVSLYLVAPGLPSGSLGSPTRSRRQTPTTPAGSSAGTCFTPSATPSGPSWPRVSSAMSRICLSTRASRCGPDTRATKWPTPGHLWSSTKTARHSSVTATASLGPRDASHTARAPGRPGPATVSPCS</sequence>
<organism evidence="2 3">
    <name type="scientific">Mycolicibacterium conceptionense</name>
    <dbReference type="NCBI Taxonomy" id="451644"/>
    <lineage>
        <taxon>Bacteria</taxon>
        <taxon>Bacillati</taxon>
        <taxon>Actinomycetota</taxon>
        <taxon>Actinomycetes</taxon>
        <taxon>Mycobacteriales</taxon>
        <taxon>Mycobacteriaceae</taxon>
        <taxon>Mycolicibacterium</taxon>
    </lineage>
</organism>
<gene>
    <name evidence="2" type="ORF">BN970_01350</name>
</gene>